<feature type="chain" id="PRO_5030584532" evidence="1">
    <location>
        <begin position="21"/>
        <end position="179"/>
    </location>
</feature>
<dbReference type="SUPFAM" id="SSF50199">
    <property type="entry name" value="Staphylococcal nuclease"/>
    <property type="match status" value="1"/>
</dbReference>
<gene>
    <name evidence="2" type="ORF">FHS74_004243</name>
</gene>
<reference evidence="2 3" key="1">
    <citation type="submission" date="2020-08" db="EMBL/GenBank/DDBJ databases">
        <title>Genomic Encyclopedia of Type Strains, Phase IV (KMG-IV): sequencing the most valuable type-strain genomes for metagenomic binning, comparative biology and taxonomic classification.</title>
        <authorList>
            <person name="Goeker M."/>
        </authorList>
    </citation>
    <scope>NUCLEOTIDE SEQUENCE [LARGE SCALE GENOMIC DNA]</scope>
    <source>
        <strain evidence="2 3">DSM 22198</strain>
    </source>
</reference>
<dbReference type="Proteomes" id="UP000539175">
    <property type="component" value="Unassembled WGS sequence"/>
</dbReference>
<organism evidence="2 3">
    <name type="scientific">Nitrospirillum iridis</name>
    <dbReference type="NCBI Taxonomy" id="765888"/>
    <lineage>
        <taxon>Bacteria</taxon>
        <taxon>Pseudomonadati</taxon>
        <taxon>Pseudomonadota</taxon>
        <taxon>Alphaproteobacteria</taxon>
        <taxon>Rhodospirillales</taxon>
        <taxon>Azospirillaceae</taxon>
        <taxon>Nitrospirillum</taxon>
    </lineage>
</organism>
<dbReference type="AlphaFoldDB" id="A0A7X0B1J6"/>
<evidence type="ECO:0000313" key="2">
    <source>
        <dbReference type="EMBL" id="MBB6253667.1"/>
    </source>
</evidence>
<dbReference type="InterPro" id="IPR035437">
    <property type="entry name" value="SNase_OB-fold_sf"/>
</dbReference>
<evidence type="ECO:0000313" key="3">
    <source>
        <dbReference type="Proteomes" id="UP000539175"/>
    </source>
</evidence>
<evidence type="ECO:0000256" key="1">
    <source>
        <dbReference type="SAM" id="SignalP"/>
    </source>
</evidence>
<keyword evidence="1" id="KW-0732">Signal</keyword>
<keyword evidence="3" id="KW-1185">Reference proteome</keyword>
<feature type="signal peptide" evidence="1">
    <location>
        <begin position="1"/>
        <end position="20"/>
    </location>
</feature>
<name>A0A7X0B1J6_9PROT</name>
<keyword evidence="2" id="KW-0255">Endonuclease</keyword>
<sequence>MRRLLAVGFCLAVLAPMARPALGEEALSNRLERRKAIETGRDKRSRLDADPPEVTAKAAPTQIRAYDAGTLIVGPVMYRLWGIATPSMDAFGGYSAMQGLVKLVRDAQVACTPTGQTINNVQVARCKVEGRDLSAEMVAGGYARDCPRQSAGTYAELERGSIVNVAGGFDLPPECLADW</sequence>
<proteinExistence type="predicted"/>
<accession>A0A7X0B1J6</accession>
<dbReference type="Gene3D" id="2.40.50.90">
    <property type="match status" value="1"/>
</dbReference>
<keyword evidence="2" id="KW-0378">Hydrolase</keyword>
<comment type="caution">
    <text evidence="2">The sequence shown here is derived from an EMBL/GenBank/DDBJ whole genome shotgun (WGS) entry which is preliminary data.</text>
</comment>
<dbReference type="EMBL" id="JACIIZ010000013">
    <property type="protein sequence ID" value="MBB6253667.1"/>
    <property type="molecule type" value="Genomic_DNA"/>
</dbReference>
<keyword evidence="2" id="KW-0540">Nuclease</keyword>
<dbReference type="GO" id="GO:0004519">
    <property type="term" value="F:endonuclease activity"/>
    <property type="evidence" value="ECO:0007669"/>
    <property type="project" value="UniProtKB-KW"/>
</dbReference>
<protein>
    <submittedName>
        <fullName evidence="2">Endonuclease YncB(Thermonuclease family)</fullName>
    </submittedName>
</protein>